<dbReference type="AlphaFoldDB" id="A0A078ACL2"/>
<dbReference type="SUPFAM" id="SSF51004">
    <property type="entry name" value="C-terminal (heme d1) domain of cytochrome cd1-nitrite reductase"/>
    <property type="match status" value="1"/>
</dbReference>
<dbReference type="InterPro" id="IPR011048">
    <property type="entry name" value="Haem_d1_sf"/>
</dbReference>
<accession>A0A078ACL2</accession>
<protein>
    <submittedName>
        <fullName evidence="1">Uncharacterized protein</fullName>
    </submittedName>
</protein>
<dbReference type="InParanoid" id="A0A078ACL2"/>
<proteinExistence type="predicted"/>
<name>A0A078ACL2_STYLE</name>
<sequence length="207" mass="23881">MLIKAQSEGMITGGDEGKLHLVDNNLKHLRTTYIGACLHAGITHKGQVYVSVKNDSYRLQVFDLSSFRLINSFQIPFQVIKFIVVEYKRQEYILCALQNGGILMLSTNDCQIEQRLKLFIGLDQISDFIKTTKKNQYMYIADNQFGVCEIKFKNSVKVRFKLTLSNRYSFIDDSNLLGIKHIVKFLLSKTSRILSLRNLLILKEMFL</sequence>
<evidence type="ECO:0000313" key="1">
    <source>
        <dbReference type="EMBL" id="CDW78573.1"/>
    </source>
</evidence>
<gene>
    <name evidence="1" type="primary">Contig19184.g20342</name>
    <name evidence="1" type="ORF">STYLEM_7553</name>
</gene>
<dbReference type="Proteomes" id="UP000039865">
    <property type="component" value="Unassembled WGS sequence"/>
</dbReference>
<reference evidence="1 2" key="1">
    <citation type="submission" date="2014-06" db="EMBL/GenBank/DDBJ databases">
        <authorList>
            <person name="Swart Estienne"/>
        </authorList>
    </citation>
    <scope>NUCLEOTIDE SEQUENCE [LARGE SCALE GENOMIC DNA]</scope>
    <source>
        <strain evidence="1 2">130c</strain>
    </source>
</reference>
<keyword evidence="2" id="KW-1185">Reference proteome</keyword>
<organism evidence="1 2">
    <name type="scientific">Stylonychia lemnae</name>
    <name type="common">Ciliate</name>
    <dbReference type="NCBI Taxonomy" id="5949"/>
    <lineage>
        <taxon>Eukaryota</taxon>
        <taxon>Sar</taxon>
        <taxon>Alveolata</taxon>
        <taxon>Ciliophora</taxon>
        <taxon>Intramacronucleata</taxon>
        <taxon>Spirotrichea</taxon>
        <taxon>Stichotrichia</taxon>
        <taxon>Sporadotrichida</taxon>
        <taxon>Oxytrichidae</taxon>
        <taxon>Stylonychinae</taxon>
        <taxon>Stylonychia</taxon>
    </lineage>
</organism>
<dbReference type="EMBL" id="CCKQ01007217">
    <property type="protein sequence ID" value="CDW78573.1"/>
    <property type="molecule type" value="Genomic_DNA"/>
</dbReference>
<evidence type="ECO:0000313" key="2">
    <source>
        <dbReference type="Proteomes" id="UP000039865"/>
    </source>
</evidence>